<feature type="region of interest" description="Disordered" evidence="1">
    <location>
        <begin position="142"/>
        <end position="164"/>
    </location>
</feature>
<dbReference type="PROSITE" id="PS51257">
    <property type="entry name" value="PROKAR_LIPOPROTEIN"/>
    <property type="match status" value="1"/>
</dbReference>
<name>A0A318GZ98_9BURK</name>
<proteinExistence type="predicted"/>
<evidence type="ECO:0000256" key="2">
    <source>
        <dbReference type="SAM" id="SignalP"/>
    </source>
</evidence>
<keyword evidence="4" id="KW-1185">Reference proteome</keyword>
<keyword evidence="2" id="KW-0732">Signal</keyword>
<evidence type="ECO:0000313" key="4">
    <source>
        <dbReference type="Proteomes" id="UP000247811"/>
    </source>
</evidence>
<protein>
    <submittedName>
        <fullName evidence="3">Peptidoglycan-synthase activator LpoB</fullName>
    </submittedName>
</protein>
<evidence type="ECO:0000313" key="3">
    <source>
        <dbReference type="EMBL" id="PXW92857.1"/>
    </source>
</evidence>
<evidence type="ECO:0000256" key="1">
    <source>
        <dbReference type="SAM" id="MobiDB-lite"/>
    </source>
</evidence>
<comment type="caution">
    <text evidence="3">The sequence shown here is derived from an EMBL/GenBank/DDBJ whole genome shotgun (WGS) entry which is preliminary data.</text>
</comment>
<reference evidence="3 4" key="1">
    <citation type="submission" date="2018-05" db="EMBL/GenBank/DDBJ databases">
        <title>Genomic Encyclopedia of Type Strains, Phase IV (KMG-IV): sequencing the most valuable type-strain genomes for metagenomic binning, comparative biology and taxonomic classification.</title>
        <authorList>
            <person name="Goeker M."/>
        </authorList>
    </citation>
    <scope>NUCLEOTIDE SEQUENCE [LARGE SCALE GENOMIC DNA]</scope>
    <source>
        <strain evidence="3 4">DSM 566</strain>
    </source>
</reference>
<accession>A0A318GZ98</accession>
<organism evidence="3 4">
    <name type="scientific">Sphaerotilus hippei</name>
    <dbReference type="NCBI Taxonomy" id="744406"/>
    <lineage>
        <taxon>Bacteria</taxon>
        <taxon>Pseudomonadati</taxon>
        <taxon>Pseudomonadota</taxon>
        <taxon>Betaproteobacteria</taxon>
        <taxon>Burkholderiales</taxon>
        <taxon>Sphaerotilaceae</taxon>
        <taxon>Sphaerotilus</taxon>
    </lineage>
</organism>
<feature type="chain" id="PRO_5016305000" evidence="2">
    <location>
        <begin position="38"/>
        <end position="316"/>
    </location>
</feature>
<dbReference type="Proteomes" id="UP000247811">
    <property type="component" value="Unassembled WGS sequence"/>
</dbReference>
<sequence>MQTTAPRKSSTQLISYPRKLLLTAALISLAGCASNPAAPPPPESTGAAGGGTSVGADATLQTCSAPVGTVRLQDGNSSADTGANQVASNENVQSLRLLLKDLKDLTGKDRKEEDRAASIEALRLLIQQSGCFVIVDRGASENAATDEKNRSRSPGAEVRDNANMGKGQEVAADFVLRSVVLSMEKDDSSSINVGGLIPFKALGGLSVGQSSTSAKVQLVLSDVRAKIQLAIAQGAATGKNTGIATSVLGKLGGGQIKTGSTTSSSTILLQAFADAYNKLVPAVQNYKAQEVKGGLGAGGALRVQGRQLDPSSVSKK</sequence>
<feature type="signal peptide" evidence="2">
    <location>
        <begin position="1"/>
        <end position="37"/>
    </location>
</feature>
<dbReference type="AlphaFoldDB" id="A0A318GZ98"/>
<dbReference type="EMBL" id="QJJS01000022">
    <property type="protein sequence ID" value="PXW92857.1"/>
    <property type="molecule type" value="Genomic_DNA"/>
</dbReference>
<gene>
    <name evidence="3" type="ORF">C7444_12232</name>
</gene>